<dbReference type="InterPro" id="IPR002347">
    <property type="entry name" value="SDR_fam"/>
</dbReference>
<evidence type="ECO:0000313" key="3">
    <source>
        <dbReference type="EMBL" id="OQO09694.1"/>
    </source>
</evidence>
<dbReference type="Pfam" id="PF13561">
    <property type="entry name" value="adh_short_C2"/>
    <property type="match status" value="1"/>
</dbReference>
<evidence type="ECO:0000313" key="4">
    <source>
        <dbReference type="Proteomes" id="UP000192596"/>
    </source>
</evidence>
<dbReference type="PRINTS" id="PR00081">
    <property type="entry name" value="GDHRDH"/>
</dbReference>
<dbReference type="PANTHER" id="PTHR42760">
    <property type="entry name" value="SHORT-CHAIN DEHYDROGENASES/REDUCTASES FAMILY MEMBER"/>
    <property type="match status" value="1"/>
</dbReference>
<dbReference type="InParanoid" id="A0A1V8TEJ8"/>
<dbReference type="FunFam" id="3.40.50.720:FF:000084">
    <property type="entry name" value="Short-chain dehydrogenase reductase"/>
    <property type="match status" value="1"/>
</dbReference>
<protein>
    <submittedName>
        <fullName evidence="3">Uncharacterized protein</fullName>
    </submittedName>
</protein>
<comment type="caution">
    <text evidence="3">The sequence shown here is derived from an EMBL/GenBank/DDBJ whole genome shotgun (WGS) entry which is preliminary data.</text>
</comment>
<dbReference type="GO" id="GO:0016616">
    <property type="term" value="F:oxidoreductase activity, acting on the CH-OH group of donors, NAD or NADP as acceptor"/>
    <property type="evidence" value="ECO:0007669"/>
    <property type="project" value="TreeGrafter"/>
</dbReference>
<dbReference type="InterPro" id="IPR036291">
    <property type="entry name" value="NAD(P)-bd_dom_sf"/>
</dbReference>
<name>A0A1V8TEJ8_9PEZI</name>
<dbReference type="AlphaFoldDB" id="A0A1V8TEJ8"/>
<organism evidence="3 4">
    <name type="scientific">Cryoendolithus antarcticus</name>
    <dbReference type="NCBI Taxonomy" id="1507870"/>
    <lineage>
        <taxon>Eukaryota</taxon>
        <taxon>Fungi</taxon>
        <taxon>Dikarya</taxon>
        <taxon>Ascomycota</taxon>
        <taxon>Pezizomycotina</taxon>
        <taxon>Dothideomycetes</taxon>
        <taxon>Dothideomycetidae</taxon>
        <taxon>Cladosporiales</taxon>
        <taxon>Cladosporiaceae</taxon>
        <taxon>Cryoendolithus</taxon>
    </lineage>
</organism>
<reference evidence="4" key="1">
    <citation type="submission" date="2017-03" db="EMBL/GenBank/DDBJ databases">
        <title>Genomes of endolithic fungi from Antarctica.</title>
        <authorList>
            <person name="Coleine C."/>
            <person name="Masonjones S."/>
            <person name="Stajich J.E."/>
        </authorList>
    </citation>
    <scope>NUCLEOTIDE SEQUENCE [LARGE SCALE GENOMIC DNA]</scope>
    <source>
        <strain evidence="4">CCFEE 5527</strain>
    </source>
</reference>
<evidence type="ECO:0000256" key="2">
    <source>
        <dbReference type="ARBA" id="ARBA00022857"/>
    </source>
</evidence>
<gene>
    <name evidence="3" type="ORF">B0A48_05096</name>
</gene>
<dbReference type="SUPFAM" id="SSF51735">
    <property type="entry name" value="NAD(P)-binding Rossmann-fold domains"/>
    <property type="match status" value="1"/>
</dbReference>
<accession>A0A1V8TEJ8</accession>
<evidence type="ECO:0000256" key="1">
    <source>
        <dbReference type="ARBA" id="ARBA00006484"/>
    </source>
</evidence>
<sequence>MHLGLEGKVVLITGGTKGIGRSIVKSFLDEGAIVHFCSRSQDNVKASNDKLADAYPSNKAIGAVVDVTNPESIKEWVASCASQSGRIDVIIANVSALATEDKPEQWQDAFQTDMMGTVHMVNAALPHLEKTKGNIITISSVSGRIIDFTSQPGPYGPFKAAIIHYTCQLAHVHAAKGIRANTVSPGNIYIEDGVWGDIEKRLPDLFNASMAQNPTGRMGKPEEIANVCVFLASDKAGFVTGSNILVDGALSTGVQF</sequence>
<dbReference type="Gene3D" id="3.40.50.720">
    <property type="entry name" value="NAD(P)-binding Rossmann-like Domain"/>
    <property type="match status" value="1"/>
</dbReference>
<keyword evidence="4" id="KW-1185">Reference proteome</keyword>
<dbReference type="STRING" id="1507870.A0A1V8TEJ8"/>
<dbReference type="EMBL" id="NAJO01000010">
    <property type="protein sequence ID" value="OQO09694.1"/>
    <property type="molecule type" value="Genomic_DNA"/>
</dbReference>
<keyword evidence="2" id="KW-0521">NADP</keyword>
<comment type="similarity">
    <text evidence="1">Belongs to the short-chain dehydrogenases/reductases (SDR) family.</text>
</comment>
<dbReference type="OrthoDB" id="47007at2759"/>
<proteinExistence type="inferred from homology"/>
<dbReference type="Proteomes" id="UP000192596">
    <property type="component" value="Unassembled WGS sequence"/>
</dbReference>